<dbReference type="AlphaFoldDB" id="A0A3D9YVH7"/>
<organism evidence="2 3">
    <name type="scientific">Methylovirgula ligni</name>
    <dbReference type="NCBI Taxonomy" id="569860"/>
    <lineage>
        <taxon>Bacteria</taxon>
        <taxon>Pseudomonadati</taxon>
        <taxon>Pseudomonadota</taxon>
        <taxon>Alphaproteobacteria</taxon>
        <taxon>Hyphomicrobiales</taxon>
        <taxon>Beijerinckiaceae</taxon>
        <taxon>Methylovirgula</taxon>
    </lineage>
</organism>
<reference evidence="2 3" key="1">
    <citation type="submission" date="2018-08" db="EMBL/GenBank/DDBJ databases">
        <title>Genomic Encyclopedia of Type Strains, Phase IV (KMG-IV): sequencing the most valuable type-strain genomes for metagenomic binning, comparative biology and taxonomic classification.</title>
        <authorList>
            <person name="Goeker M."/>
        </authorList>
    </citation>
    <scope>NUCLEOTIDE SEQUENCE [LARGE SCALE GENOMIC DNA]</scope>
    <source>
        <strain evidence="2 3">BW863</strain>
    </source>
</reference>
<dbReference type="Proteomes" id="UP000256900">
    <property type="component" value="Unassembled WGS sequence"/>
</dbReference>
<dbReference type="InterPro" id="IPR012644">
    <property type="entry name" value="CHP02300_FYDLN_acid"/>
</dbReference>
<feature type="region of interest" description="Disordered" evidence="1">
    <location>
        <begin position="75"/>
        <end position="119"/>
    </location>
</feature>
<feature type="compositionally biased region" description="Acidic residues" evidence="1">
    <location>
        <begin position="77"/>
        <end position="104"/>
    </location>
</feature>
<evidence type="ECO:0000313" key="2">
    <source>
        <dbReference type="EMBL" id="REF86524.1"/>
    </source>
</evidence>
<dbReference type="NCBIfam" id="TIGR02300">
    <property type="entry name" value="FYDLN_acid"/>
    <property type="match status" value="1"/>
</dbReference>
<name>A0A3D9YVH7_9HYPH</name>
<dbReference type="EMBL" id="QUMO01000003">
    <property type="protein sequence ID" value="REF86524.1"/>
    <property type="molecule type" value="Genomic_DNA"/>
</dbReference>
<dbReference type="RefSeq" id="WP_115837044.1">
    <property type="nucleotide sequence ID" value="NZ_CP025086.1"/>
</dbReference>
<proteinExistence type="predicted"/>
<keyword evidence="3" id="KW-1185">Reference proteome</keyword>
<dbReference type="OrthoDB" id="9815689at2"/>
<accession>A0A3D9YVH7</accession>
<protein>
    <submittedName>
        <fullName evidence="2">Uncharacterized protein (TIGR02300 family)</fullName>
    </submittedName>
</protein>
<dbReference type="Pfam" id="PF09538">
    <property type="entry name" value="FYDLN_acid"/>
    <property type="match status" value="1"/>
</dbReference>
<comment type="caution">
    <text evidence="2">The sequence shown here is derived from an EMBL/GenBank/DDBJ whole genome shotgun (WGS) entry which is preliminary data.</text>
</comment>
<gene>
    <name evidence="2" type="ORF">DES32_2578</name>
</gene>
<evidence type="ECO:0000313" key="3">
    <source>
        <dbReference type="Proteomes" id="UP000256900"/>
    </source>
</evidence>
<evidence type="ECO:0000256" key="1">
    <source>
        <dbReference type="SAM" id="MobiDB-lite"/>
    </source>
</evidence>
<sequence length="119" mass="12775">MAKLELGNKRTCQQCGTKFFDLNKNPVICPKCGAVQQTVARASRAAAVAKDEEEPETGVELVSLDEVEAGEAALETVAEDDVEIEDEGGDDDTFLEEEEEDSDDVTGLIDGDIAPDEEP</sequence>